<protein>
    <submittedName>
        <fullName evidence="1">Uncharacterized protein</fullName>
    </submittedName>
</protein>
<gene>
    <name evidence="1" type="ORF">M8542_00515</name>
</gene>
<evidence type="ECO:0000313" key="2">
    <source>
        <dbReference type="Proteomes" id="UP001144096"/>
    </source>
</evidence>
<dbReference type="AlphaFoldDB" id="A0A9X2N2Z9"/>
<evidence type="ECO:0000313" key="1">
    <source>
        <dbReference type="EMBL" id="MCR6481291.1"/>
    </source>
</evidence>
<dbReference type="Proteomes" id="UP001144096">
    <property type="component" value="Unassembled WGS sequence"/>
</dbReference>
<dbReference type="EMBL" id="JAMXQV010000001">
    <property type="protein sequence ID" value="MCR6481291.1"/>
    <property type="molecule type" value="Genomic_DNA"/>
</dbReference>
<accession>A0A9X2N2Z9</accession>
<dbReference type="RefSeq" id="WP_257917948.1">
    <property type="nucleotide sequence ID" value="NZ_JAMXQV010000001.1"/>
</dbReference>
<organism evidence="1 2">
    <name type="scientific">Amycolatopsis iheyensis</name>
    <dbReference type="NCBI Taxonomy" id="2945988"/>
    <lineage>
        <taxon>Bacteria</taxon>
        <taxon>Bacillati</taxon>
        <taxon>Actinomycetota</taxon>
        <taxon>Actinomycetes</taxon>
        <taxon>Pseudonocardiales</taxon>
        <taxon>Pseudonocardiaceae</taxon>
        <taxon>Amycolatopsis</taxon>
    </lineage>
</organism>
<keyword evidence="2" id="KW-1185">Reference proteome</keyword>
<name>A0A9X2N2Z9_9PSEU</name>
<proteinExistence type="predicted"/>
<comment type="caution">
    <text evidence="1">The sequence shown here is derived from an EMBL/GenBank/DDBJ whole genome shotgun (WGS) entry which is preliminary data.</text>
</comment>
<sequence>MTEIPIVSAVLTVAETFADFRIRAVTADADTCSITVPLIGALRTIVRDRRSTVHGELGAARRCGNGKAVSLVQLHERPFGVLGDLDRAADRNGGELIFEGLDIAGRPDGGSLVRLH</sequence>
<reference evidence="1" key="1">
    <citation type="submission" date="2022-06" db="EMBL/GenBank/DDBJ databases">
        <title>Amycolatopsis iheyaensis sp. nov., a new species of the genus Amycolatopsis isolated from soil in Iheya island, Japan.</title>
        <authorList>
            <person name="Ngamcharungchit C."/>
            <person name="Kanto H."/>
            <person name="Take A."/>
            <person name="Intra B."/>
            <person name="Matsumoto A."/>
            <person name="Panbangred W."/>
            <person name="Inahashi Y."/>
        </authorList>
    </citation>
    <scope>NUCLEOTIDE SEQUENCE</scope>
    <source>
        <strain evidence="1">OK19-0408</strain>
    </source>
</reference>